<dbReference type="EMBL" id="CP036273">
    <property type="protein sequence ID" value="QDU19102.1"/>
    <property type="molecule type" value="Genomic_DNA"/>
</dbReference>
<feature type="domain" description="DSP-PTPase phosphatase fused to NAD+ Kinase" evidence="2">
    <location>
        <begin position="43"/>
        <end position="136"/>
    </location>
</feature>
<dbReference type="PROSITE" id="PS00383">
    <property type="entry name" value="TYR_PHOSPHATASE_1"/>
    <property type="match status" value="1"/>
</dbReference>
<dbReference type="PROSITE" id="PS51318">
    <property type="entry name" value="TAT"/>
    <property type="match status" value="1"/>
</dbReference>
<dbReference type="RefSeq" id="WP_145234842.1">
    <property type="nucleotide sequence ID" value="NZ_CP036273.1"/>
</dbReference>
<evidence type="ECO:0000259" key="2">
    <source>
        <dbReference type="Pfam" id="PF22741"/>
    </source>
</evidence>
<sequence length="333" mass="36532" precursor="true">MDAPRFPRRRLLRLAGAAAGLALAAEAGRVVVWTNRHAVVPGRVYRSAQLSPAGLTDEIAEHGIRTVVNLRGTCPDVPWYLAEARATVATDVNLEDVSLSAKRLPSPSEIRRLVEILDRTEYPILLHCQQGADRTGLAAAAVLLLHSDATLGQARRQLWPRYGHVNAGRTAAIDRFFDFYEAWLAARNEPHSRERFRQWATAEYCPGPYRARLTLIDPAPAYPAARGVPLHVRCENTAIEPWVFRPGSAGGVQLRYSVYTPTGTKLYVGHAGRLAATVAPGESITLVAGLPPLREPGRYVFHADLVDTQVIDLHDADFVQYGSEPLVADVTVK</sequence>
<evidence type="ECO:0000313" key="3">
    <source>
        <dbReference type="EMBL" id="QDU19102.1"/>
    </source>
</evidence>
<proteinExistence type="predicted"/>
<keyword evidence="4" id="KW-1185">Reference proteome</keyword>
<feature type="chain" id="PRO_5021812770" description="DSP-PTPase phosphatase fused to NAD+ Kinase domain-containing protein" evidence="1">
    <location>
        <begin position="25"/>
        <end position="333"/>
    </location>
</feature>
<dbReference type="OrthoDB" id="9814896at2"/>
<reference evidence="3 4" key="1">
    <citation type="submission" date="2019-02" db="EMBL/GenBank/DDBJ databases">
        <title>Deep-cultivation of Planctomycetes and their phenomic and genomic characterization uncovers novel biology.</title>
        <authorList>
            <person name="Wiegand S."/>
            <person name="Jogler M."/>
            <person name="Boedeker C."/>
            <person name="Pinto D."/>
            <person name="Vollmers J."/>
            <person name="Rivas-Marin E."/>
            <person name="Kohn T."/>
            <person name="Peeters S.H."/>
            <person name="Heuer A."/>
            <person name="Rast P."/>
            <person name="Oberbeckmann S."/>
            <person name="Bunk B."/>
            <person name="Jeske O."/>
            <person name="Meyerdierks A."/>
            <person name="Storesund J.E."/>
            <person name="Kallscheuer N."/>
            <person name="Luecker S."/>
            <person name="Lage O.M."/>
            <person name="Pohl T."/>
            <person name="Merkel B.J."/>
            <person name="Hornburger P."/>
            <person name="Mueller R.-W."/>
            <person name="Bruemmer F."/>
            <person name="Labrenz M."/>
            <person name="Spormann A.M."/>
            <person name="Op den Camp H."/>
            <person name="Overmann J."/>
            <person name="Amann R."/>
            <person name="Jetten M.S.M."/>
            <person name="Mascher T."/>
            <person name="Medema M.H."/>
            <person name="Devos D.P."/>
            <person name="Kaster A.-K."/>
            <person name="Ovreas L."/>
            <person name="Rohde M."/>
            <person name="Galperin M.Y."/>
            <person name="Jogler C."/>
        </authorList>
    </citation>
    <scope>NUCLEOTIDE SEQUENCE [LARGE SCALE GENOMIC DNA]</scope>
    <source>
        <strain evidence="3 4">ETA_A1</strain>
    </source>
</reference>
<dbReference type="InterPro" id="IPR016130">
    <property type="entry name" value="Tyr_Pase_AS"/>
</dbReference>
<feature type="signal peptide" evidence="1">
    <location>
        <begin position="1"/>
        <end position="24"/>
    </location>
</feature>
<dbReference type="InterPro" id="IPR029021">
    <property type="entry name" value="Prot-tyrosine_phosphatase-like"/>
</dbReference>
<dbReference type="SUPFAM" id="SSF52799">
    <property type="entry name" value="(Phosphotyrosine protein) phosphatases II"/>
    <property type="match status" value="1"/>
</dbReference>
<gene>
    <name evidence="3" type="ORF">ETAA1_10060</name>
</gene>
<name>A0A517XNN6_9BACT</name>
<dbReference type="AlphaFoldDB" id="A0A517XNN6"/>
<dbReference type="InterPro" id="IPR055214">
    <property type="entry name" value="PTP-NADK"/>
</dbReference>
<dbReference type="Proteomes" id="UP000319576">
    <property type="component" value="Chromosome"/>
</dbReference>
<dbReference type="KEGG" id="uli:ETAA1_10060"/>
<keyword evidence="1" id="KW-0732">Signal</keyword>
<accession>A0A517XNN6</accession>
<dbReference type="InterPro" id="IPR006311">
    <property type="entry name" value="TAT_signal"/>
</dbReference>
<evidence type="ECO:0000256" key="1">
    <source>
        <dbReference type="SAM" id="SignalP"/>
    </source>
</evidence>
<organism evidence="3 4">
    <name type="scientific">Urbifossiella limnaea</name>
    <dbReference type="NCBI Taxonomy" id="2528023"/>
    <lineage>
        <taxon>Bacteria</taxon>
        <taxon>Pseudomonadati</taxon>
        <taxon>Planctomycetota</taxon>
        <taxon>Planctomycetia</taxon>
        <taxon>Gemmatales</taxon>
        <taxon>Gemmataceae</taxon>
        <taxon>Urbifossiella</taxon>
    </lineage>
</organism>
<evidence type="ECO:0000313" key="4">
    <source>
        <dbReference type="Proteomes" id="UP000319576"/>
    </source>
</evidence>
<dbReference type="Gene3D" id="3.90.190.10">
    <property type="entry name" value="Protein tyrosine phosphatase superfamily"/>
    <property type="match status" value="1"/>
</dbReference>
<protein>
    <recommendedName>
        <fullName evidence="2">DSP-PTPase phosphatase fused to NAD+ Kinase domain-containing protein</fullName>
    </recommendedName>
</protein>
<dbReference type="Pfam" id="PF22741">
    <property type="entry name" value="PTP-NADK"/>
    <property type="match status" value="1"/>
</dbReference>